<name>A0ABY4ZZ20_9CAUL</name>
<accession>A0ABY4ZZ20</accession>
<protein>
    <submittedName>
        <fullName evidence="1">Phage tail protein I</fullName>
    </submittedName>
</protein>
<dbReference type="EMBL" id="CP096040">
    <property type="protein sequence ID" value="USQ97242.1"/>
    <property type="molecule type" value="Genomic_DNA"/>
</dbReference>
<dbReference type="Proteomes" id="UP001057520">
    <property type="component" value="Chromosome"/>
</dbReference>
<evidence type="ECO:0000313" key="2">
    <source>
        <dbReference type="Proteomes" id="UP001057520"/>
    </source>
</evidence>
<dbReference type="Pfam" id="PF09684">
    <property type="entry name" value="Tail_P2_I"/>
    <property type="match status" value="1"/>
</dbReference>
<organism evidence="1 2">
    <name type="scientific">Caulobacter segnis</name>
    <dbReference type="NCBI Taxonomy" id="88688"/>
    <lineage>
        <taxon>Bacteria</taxon>
        <taxon>Pseudomonadati</taxon>
        <taxon>Pseudomonadota</taxon>
        <taxon>Alphaproteobacteria</taxon>
        <taxon>Caulobacterales</taxon>
        <taxon>Caulobacteraceae</taxon>
        <taxon>Caulobacter</taxon>
    </lineage>
</organism>
<gene>
    <name evidence="1" type="ORF">MZV50_06785</name>
</gene>
<dbReference type="NCBIfam" id="TIGR01634">
    <property type="entry name" value="tail_P2_I"/>
    <property type="match status" value="1"/>
</dbReference>
<evidence type="ECO:0000313" key="1">
    <source>
        <dbReference type="EMBL" id="USQ97242.1"/>
    </source>
</evidence>
<reference evidence="1 2" key="1">
    <citation type="submission" date="2022-04" db="EMBL/GenBank/DDBJ databases">
        <title>Genome sequence of soybean root-associated Caulobacter segnis RL271.</title>
        <authorList>
            <person name="Longley R."/>
            <person name="Bonito G."/>
            <person name="Trigodet F."/>
            <person name="Crosson S."/>
            <person name="Fiebig A."/>
        </authorList>
    </citation>
    <scope>NUCLEOTIDE SEQUENCE [LARGE SCALE GENOMIC DNA]</scope>
    <source>
        <strain evidence="1 2">RL271</strain>
    </source>
</reference>
<keyword evidence="2" id="KW-1185">Reference proteome</keyword>
<proteinExistence type="predicted"/>
<sequence>MTFSGSDALPDNSTGLERSWADMEWARLAGLDPAIVRTLVDPATCPLELLPWLAWSMSVDTWDPSWSEATKRAVIAAAPATHRAKGTVRAVRLALQALGIDFDLDEWWQMAPEGRRGTFRVTAWADGSPLIDLPLIVALRQAIRGAKPKSRVGDLRLGLREIGTVHVGGAGQSVITSLFVVDSGI</sequence>
<dbReference type="InterPro" id="IPR006521">
    <property type="entry name" value="Tail_protein_I"/>
</dbReference>